<evidence type="ECO:0000313" key="2">
    <source>
        <dbReference type="Proteomes" id="UP000036932"/>
    </source>
</evidence>
<proteinExistence type="predicted"/>
<sequence length="81" mass="9039">MRRPATVFFEGSILLRKQEQGISTPLQTVIDGDDGMVRILNQLLHISSQCSIRLITNSPPWKNTMTAALRTAASVDRCGRR</sequence>
<reference evidence="2" key="1">
    <citation type="submission" date="2015-08" db="EMBL/GenBank/DDBJ databases">
        <title>Genome sequencing project for genomic taxonomy and phylogenomics of Bacillus-like bacteria.</title>
        <authorList>
            <person name="Liu B."/>
            <person name="Wang J."/>
            <person name="Zhu Y."/>
            <person name="Liu G."/>
            <person name="Chen Q."/>
            <person name="Chen Z."/>
            <person name="Lan J."/>
            <person name="Che J."/>
            <person name="Ge C."/>
            <person name="Shi H."/>
            <person name="Pan Z."/>
            <person name="Liu X."/>
        </authorList>
    </citation>
    <scope>NUCLEOTIDE SEQUENCE [LARGE SCALE GENOMIC DNA]</scope>
    <source>
        <strain evidence="2">FJAT-22460</strain>
    </source>
</reference>
<dbReference type="AlphaFoldDB" id="A0A0M1N1D4"/>
<protein>
    <submittedName>
        <fullName evidence="1">Uncharacterized protein</fullName>
    </submittedName>
</protein>
<accession>A0A0M1N1D4</accession>
<organism evidence="1 2">
    <name type="scientific">Paenibacillus solani</name>
    <dbReference type="NCBI Taxonomy" id="1705565"/>
    <lineage>
        <taxon>Bacteria</taxon>
        <taxon>Bacillati</taxon>
        <taxon>Bacillota</taxon>
        <taxon>Bacilli</taxon>
        <taxon>Bacillales</taxon>
        <taxon>Paenibacillaceae</taxon>
        <taxon>Paenibacillus</taxon>
    </lineage>
</organism>
<name>A0A0M1N1D4_9BACL</name>
<evidence type="ECO:0000313" key="1">
    <source>
        <dbReference type="EMBL" id="KOR75966.1"/>
    </source>
</evidence>
<keyword evidence="2" id="KW-1185">Reference proteome</keyword>
<dbReference type="RefSeq" id="WP_054405135.1">
    <property type="nucleotide sequence ID" value="NZ_LIUT01000008.1"/>
</dbReference>
<gene>
    <name evidence="1" type="ORF">AM231_25230</name>
</gene>
<comment type="caution">
    <text evidence="1">The sequence shown here is derived from an EMBL/GenBank/DDBJ whole genome shotgun (WGS) entry which is preliminary data.</text>
</comment>
<dbReference type="Proteomes" id="UP000036932">
    <property type="component" value="Unassembled WGS sequence"/>
</dbReference>
<dbReference type="EMBL" id="LIUT01000008">
    <property type="protein sequence ID" value="KOR75966.1"/>
    <property type="molecule type" value="Genomic_DNA"/>
</dbReference>
<dbReference type="PATRIC" id="fig|1705565.3.peg.1229"/>